<comment type="caution">
    <text evidence="1">The sequence shown here is derived from an EMBL/GenBank/DDBJ whole genome shotgun (WGS) entry which is preliminary data.</text>
</comment>
<accession>A0A4C2A307</accession>
<keyword evidence="2" id="KW-1185">Reference proteome</keyword>
<gene>
    <name evidence="1" type="ORF">EVAR_69386_1</name>
</gene>
<dbReference type="Proteomes" id="UP000299102">
    <property type="component" value="Unassembled WGS sequence"/>
</dbReference>
<dbReference type="AlphaFoldDB" id="A0A4C2A307"/>
<evidence type="ECO:0000313" key="2">
    <source>
        <dbReference type="Proteomes" id="UP000299102"/>
    </source>
</evidence>
<organism evidence="1 2">
    <name type="scientific">Eumeta variegata</name>
    <name type="common">Bagworm moth</name>
    <name type="synonym">Eumeta japonica</name>
    <dbReference type="NCBI Taxonomy" id="151549"/>
    <lineage>
        <taxon>Eukaryota</taxon>
        <taxon>Metazoa</taxon>
        <taxon>Ecdysozoa</taxon>
        <taxon>Arthropoda</taxon>
        <taxon>Hexapoda</taxon>
        <taxon>Insecta</taxon>
        <taxon>Pterygota</taxon>
        <taxon>Neoptera</taxon>
        <taxon>Endopterygota</taxon>
        <taxon>Lepidoptera</taxon>
        <taxon>Glossata</taxon>
        <taxon>Ditrysia</taxon>
        <taxon>Tineoidea</taxon>
        <taxon>Psychidae</taxon>
        <taxon>Oiketicinae</taxon>
        <taxon>Eumeta</taxon>
    </lineage>
</organism>
<name>A0A4C2A307_EUMVA</name>
<reference evidence="1 2" key="1">
    <citation type="journal article" date="2019" name="Commun. Biol.">
        <title>The bagworm genome reveals a unique fibroin gene that provides high tensile strength.</title>
        <authorList>
            <person name="Kono N."/>
            <person name="Nakamura H."/>
            <person name="Ohtoshi R."/>
            <person name="Tomita M."/>
            <person name="Numata K."/>
            <person name="Arakawa K."/>
        </authorList>
    </citation>
    <scope>NUCLEOTIDE SEQUENCE [LARGE SCALE GENOMIC DNA]</scope>
</reference>
<evidence type="ECO:0000313" key="1">
    <source>
        <dbReference type="EMBL" id="GBP93569.1"/>
    </source>
</evidence>
<dbReference type="EMBL" id="BGZK01002392">
    <property type="protein sequence ID" value="GBP93569.1"/>
    <property type="molecule type" value="Genomic_DNA"/>
</dbReference>
<sequence length="108" mass="12593">IEPCEDILAAEWTSSTGQRPPFIRIQIRSRTFRCCQCYRAPQTGCSQEEFNCPSRTPHSRYMGLTGIPDSSARYREILYIHYTYDDIVLEKDTASRFDAKKKISRLHL</sequence>
<protein>
    <submittedName>
        <fullName evidence="1">Uncharacterized protein</fullName>
    </submittedName>
</protein>
<feature type="non-terminal residue" evidence="1">
    <location>
        <position position="1"/>
    </location>
</feature>
<proteinExistence type="predicted"/>